<evidence type="ECO:0000256" key="1">
    <source>
        <dbReference type="SAM" id="SignalP"/>
    </source>
</evidence>
<comment type="caution">
    <text evidence="2">The sequence shown here is derived from an EMBL/GenBank/DDBJ whole genome shotgun (WGS) entry which is preliminary data.</text>
</comment>
<organism evidence="2 3">
    <name type="scientific">Aquilutibacter rugosus</name>
    <dbReference type="NCBI Taxonomy" id="3115820"/>
    <lineage>
        <taxon>Bacteria</taxon>
        <taxon>Pseudomonadati</taxon>
        <taxon>Pseudomonadota</taxon>
        <taxon>Gammaproteobacteria</taxon>
        <taxon>Lysobacterales</taxon>
        <taxon>Lysobacteraceae</taxon>
        <taxon>Aquilutibacter</taxon>
    </lineage>
</organism>
<reference evidence="2 3" key="1">
    <citation type="submission" date="2024-01" db="EMBL/GenBank/DDBJ databases">
        <title>Novel species of the genus Luteimonas isolated from rivers.</title>
        <authorList>
            <person name="Lu H."/>
        </authorList>
    </citation>
    <scope>NUCLEOTIDE SEQUENCE [LARGE SCALE GENOMIC DNA]</scope>
    <source>
        <strain evidence="2 3">FXH3W</strain>
    </source>
</reference>
<feature type="signal peptide" evidence="1">
    <location>
        <begin position="1"/>
        <end position="21"/>
    </location>
</feature>
<keyword evidence="1" id="KW-0732">Signal</keyword>
<proteinExistence type="predicted"/>
<dbReference type="RefSeq" id="WP_331703278.1">
    <property type="nucleotide sequence ID" value="NZ_JAZHBO010000001.1"/>
</dbReference>
<dbReference type="Proteomes" id="UP001356170">
    <property type="component" value="Unassembled WGS sequence"/>
</dbReference>
<dbReference type="PROSITE" id="PS51257">
    <property type="entry name" value="PROKAR_LIPOPROTEIN"/>
    <property type="match status" value="1"/>
</dbReference>
<evidence type="ECO:0000313" key="3">
    <source>
        <dbReference type="Proteomes" id="UP001356170"/>
    </source>
</evidence>
<feature type="chain" id="PRO_5046984901" evidence="1">
    <location>
        <begin position="22"/>
        <end position="153"/>
    </location>
</feature>
<name>A0ABU7UYL2_9GAMM</name>
<evidence type="ECO:0000313" key="2">
    <source>
        <dbReference type="EMBL" id="MEF2155180.1"/>
    </source>
</evidence>
<protein>
    <submittedName>
        <fullName evidence="2">Uncharacterized protein</fullName>
    </submittedName>
</protein>
<sequence length="153" mass="15601">MKANRIYVVAAAAVLATAAMVGCKKKEETAPVAPVTAPAATVSVTSVDLGNAIGADSKVSATGTTFKPIDKVYVSVSTSTSDMAATVPGTLGAKWYFGTTEIPNTAKESQINFNGTGNTAFDLSNATGMPAGKYKVDISLNGAVVSSKEFEVK</sequence>
<gene>
    <name evidence="2" type="ORF">V3390_02895</name>
</gene>
<keyword evidence="3" id="KW-1185">Reference proteome</keyword>
<dbReference type="EMBL" id="JAZHBO010000001">
    <property type="protein sequence ID" value="MEF2155180.1"/>
    <property type="molecule type" value="Genomic_DNA"/>
</dbReference>
<accession>A0ABU7UYL2</accession>